<evidence type="ECO:0000256" key="1">
    <source>
        <dbReference type="ARBA" id="ARBA00004906"/>
    </source>
</evidence>
<dbReference type="InterPro" id="IPR016073">
    <property type="entry name" value="Skp1_comp_POZ"/>
</dbReference>
<dbReference type="PIRSF" id="PIRSF028729">
    <property type="entry name" value="E3_ubiquit_lig_SCF_Skp"/>
    <property type="match status" value="1"/>
</dbReference>
<dbReference type="InterPro" id="IPR016072">
    <property type="entry name" value="Skp1_comp_dimer"/>
</dbReference>
<evidence type="ECO:0000313" key="9">
    <source>
        <dbReference type="Proteomes" id="UP000012960"/>
    </source>
</evidence>
<dbReference type="EMBL" id="HG996475">
    <property type="protein sequence ID" value="CAG1863669.1"/>
    <property type="molecule type" value="Genomic_DNA"/>
</dbReference>
<comment type="function">
    <text evidence="4">Involved in ubiquitination and subsequent proteasomal degradation of target proteins. Together with CUL1, RBX1 and a F-box protein, it forms a SCF E3 ubiquitin ligase complex. The functional specificity of this complex depends on the type of F-box protein. In the SCF complex, it serves as an adapter that links the F-box protein to CUL1.</text>
</comment>
<dbReference type="AlphaFoldDB" id="A0A804L4N0"/>
<dbReference type="GO" id="GO:0097602">
    <property type="term" value="F:cullin family protein binding"/>
    <property type="evidence" value="ECO:0000318"/>
    <property type="project" value="GO_Central"/>
</dbReference>
<dbReference type="Pfam" id="PF01466">
    <property type="entry name" value="Skp1"/>
    <property type="match status" value="1"/>
</dbReference>
<dbReference type="InterPro" id="IPR011333">
    <property type="entry name" value="SKP1/BTB/POZ_sf"/>
</dbReference>
<organism evidence="8 9">
    <name type="scientific">Musa acuminata subsp. malaccensis</name>
    <name type="common">Wild banana</name>
    <name type="synonym">Musa malaccensis</name>
    <dbReference type="NCBI Taxonomy" id="214687"/>
    <lineage>
        <taxon>Eukaryota</taxon>
        <taxon>Viridiplantae</taxon>
        <taxon>Streptophyta</taxon>
        <taxon>Embryophyta</taxon>
        <taxon>Tracheophyta</taxon>
        <taxon>Spermatophyta</taxon>
        <taxon>Magnoliopsida</taxon>
        <taxon>Liliopsida</taxon>
        <taxon>Zingiberales</taxon>
        <taxon>Musaceae</taxon>
        <taxon>Musa</taxon>
    </lineage>
</organism>
<evidence type="ECO:0000259" key="5">
    <source>
        <dbReference type="Pfam" id="PF01466"/>
    </source>
</evidence>
<reference evidence="8" key="2">
    <citation type="submission" date="2021-05" db="UniProtKB">
        <authorList>
            <consortium name="EnsemblPlants"/>
        </authorList>
    </citation>
    <scope>IDENTIFICATION</scope>
    <source>
        <strain evidence="8">subsp. malaccensis</strain>
    </source>
</reference>
<dbReference type="PANTHER" id="PTHR11165">
    <property type="entry name" value="SKP1"/>
    <property type="match status" value="1"/>
</dbReference>
<feature type="domain" description="SKP1 component dimerisation" evidence="5">
    <location>
        <begin position="100"/>
        <end position="146"/>
    </location>
</feature>
<comment type="subunit">
    <text evidence="4">Part of a SCF (SKP1-cullin-F-box) protein ligase complex.</text>
</comment>
<dbReference type="Gene3D" id="3.30.710.10">
    <property type="entry name" value="Potassium Channel Kv1.1, Chain A"/>
    <property type="match status" value="1"/>
</dbReference>
<evidence type="ECO:0000256" key="2">
    <source>
        <dbReference type="ARBA" id="ARBA00009993"/>
    </source>
</evidence>
<dbReference type="SUPFAM" id="SSF54695">
    <property type="entry name" value="POZ domain"/>
    <property type="match status" value="1"/>
</dbReference>
<dbReference type="SUPFAM" id="SSF81382">
    <property type="entry name" value="Skp1 dimerisation domain-like"/>
    <property type="match status" value="1"/>
</dbReference>
<evidence type="ECO:0000313" key="7">
    <source>
        <dbReference type="EMBL" id="CAG1863669.1"/>
    </source>
</evidence>
<dbReference type="GO" id="GO:0009867">
    <property type="term" value="P:jasmonic acid mediated signaling pathway"/>
    <property type="evidence" value="ECO:0007669"/>
    <property type="project" value="UniProtKB-ARBA"/>
</dbReference>
<dbReference type="InParanoid" id="A0A804L4N0"/>
<comment type="pathway">
    <text evidence="1 4">Protein modification; protein ubiquitination.</text>
</comment>
<dbReference type="InterPro" id="IPR036296">
    <property type="entry name" value="SKP1-like_dim_sf"/>
</dbReference>
<dbReference type="Pfam" id="PF03931">
    <property type="entry name" value="Skp1_POZ"/>
    <property type="match status" value="1"/>
</dbReference>
<dbReference type="GO" id="GO:0016567">
    <property type="term" value="P:protein ubiquitination"/>
    <property type="evidence" value="ECO:0007669"/>
    <property type="project" value="UniProtKB-UniRule"/>
</dbReference>
<gene>
    <name evidence="7" type="ORF">GSMUA_19590.1</name>
</gene>
<dbReference type="GO" id="GO:0031146">
    <property type="term" value="P:SCF-dependent proteasomal ubiquitin-dependent protein catabolic process"/>
    <property type="evidence" value="ECO:0000318"/>
    <property type="project" value="GO_Central"/>
</dbReference>
<protein>
    <recommendedName>
        <fullName evidence="4">SKP1-like protein</fullName>
    </recommendedName>
</protein>
<dbReference type="Gramene" id="Ma11_t05810.1">
    <property type="protein sequence ID" value="Ma11_p05810.1"/>
    <property type="gene ID" value="Ma11_g05810"/>
</dbReference>
<evidence type="ECO:0000313" key="8">
    <source>
        <dbReference type="EnsemblPlants" id="Ma11_p05810.1"/>
    </source>
</evidence>
<dbReference type="UniPathway" id="UPA00143"/>
<proteinExistence type="inferred from homology"/>
<evidence type="ECO:0000256" key="4">
    <source>
        <dbReference type="PIRNR" id="PIRNR028729"/>
    </source>
</evidence>
<keyword evidence="9" id="KW-1185">Reference proteome</keyword>
<comment type="similarity">
    <text evidence="2 4">Belongs to the SKP1 family.</text>
</comment>
<sequence>MKTIVLMASNGDEFVVDVEEITNQSEMIRNLISDMGGADGLQVPLLNVTAPVLAKLLELLNVNAKNDAEEVTQIIKELIETDMNTMIDVLGAANYIEATSLFDFSCKVLADKFKAMSVEEIREFLDIECDFTDEELQRIRAESAWAFD</sequence>
<evidence type="ECO:0000256" key="3">
    <source>
        <dbReference type="ARBA" id="ARBA00022786"/>
    </source>
</evidence>
<dbReference type="GO" id="GO:0005634">
    <property type="term" value="C:nucleus"/>
    <property type="evidence" value="ECO:0000318"/>
    <property type="project" value="GO_Central"/>
</dbReference>
<feature type="domain" description="SKP1 component POZ" evidence="6">
    <location>
        <begin position="2"/>
        <end position="61"/>
    </location>
</feature>
<dbReference type="EnsemblPlants" id="Ma11_t05810.1">
    <property type="protein sequence ID" value="Ma11_p05810.1"/>
    <property type="gene ID" value="Ma11_g05810"/>
</dbReference>
<keyword evidence="3 4" id="KW-0833">Ubl conjugation pathway</keyword>
<dbReference type="OrthoDB" id="774393at2759"/>
<reference evidence="7" key="1">
    <citation type="submission" date="2021-03" db="EMBL/GenBank/DDBJ databases">
        <authorList>
            <consortium name="Genoscope - CEA"/>
            <person name="William W."/>
        </authorList>
    </citation>
    <scope>NUCLEOTIDE SEQUENCE</scope>
    <source>
        <strain evidence="7">Doubled-haploid Pahang</strain>
    </source>
</reference>
<dbReference type="InterPro" id="IPR016897">
    <property type="entry name" value="SKP1"/>
</dbReference>
<dbReference type="InterPro" id="IPR001232">
    <property type="entry name" value="SKP1-like"/>
</dbReference>
<evidence type="ECO:0000259" key="6">
    <source>
        <dbReference type="Pfam" id="PF03931"/>
    </source>
</evidence>
<name>A0A804L4N0_MUSAM</name>
<dbReference type="Proteomes" id="UP000012960">
    <property type="component" value="Unplaced"/>
</dbReference>
<accession>A0A804L4N0</accession>
<dbReference type="GO" id="GO:0005737">
    <property type="term" value="C:cytoplasm"/>
    <property type="evidence" value="ECO:0000318"/>
    <property type="project" value="GO_Central"/>
</dbReference>
<dbReference type="SMART" id="SM00512">
    <property type="entry name" value="Skp1"/>
    <property type="match status" value="1"/>
</dbReference>